<name>A0A813GZX9_POLGL</name>
<reference evidence="1" key="1">
    <citation type="submission" date="2021-02" db="EMBL/GenBank/DDBJ databases">
        <authorList>
            <person name="Dougan E. K."/>
            <person name="Rhodes N."/>
            <person name="Thang M."/>
            <person name="Chan C."/>
        </authorList>
    </citation>
    <scope>NUCLEOTIDE SEQUENCE</scope>
</reference>
<dbReference type="Proteomes" id="UP000654075">
    <property type="component" value="Unassembled WGS sequence"/>
</dbReference>
<keyword evidence="2" id="KW-1185">Reference proteome</keyword>
<evidence type="ECO:0000313" key="2">
    <source>
        <dbReference type="Proteomes" id="UP000654075"/>
    </source>
</evidence>
<feature type="non-terminal residue" evidence="1">
    <location>
        <position position="1"/>
    </location>
</feature>
<evidence type="ECO:0000313" key="1">
    <source>
        <dbReference type="EMBL" id="CAE8630920.1"/>
    </source>
</evidence>
<protein>
    <submittedName>
        <fullName evidence="1">Uncharacterized protein</fullName>
    </submittedName>
</protein>
<accession>A0A813GZX9</accession>
<dbReference type="AlphaFoldDB" id="A0A813GZX9"/>
<sequence length="59" mass="5931">VIFLNSLTVAAAGAGTIALAAHQVAINQFFVFCKAGDSLGSAAQAYLPAALMQRGPQPA</sequence>
<feature type="non-terminal residue" evidence="1">
    <location>
        <position position="59"/>
    </location>
</feature>
<gene>
    <name evidence="1" type="ORF">PGLA1383_LOCUS47090</name>
</gene>
<proteinExistence type="predicted"/>
<comment type="caution">
    <text evidence="1">The sequence shown here is derived from an EMBL/GenBank/DDBJ whole genome shotgun (WGS) entry which is preliminary data.</text>
</comment>
<organism evidence="1 2">
    <name type="scientific">Polarella glacialis</name>
    <name type="common">Dinoflagellate</name>
    <dbReference type="NCBI Taxonomy" id="89957"/>
    <lineage>
        <taxon>Eukaryota</taxon>
        <taxon>Sar</taxon>
        <taxon>Alveolata</taxon>
        <taxon>Dinophyceae</taxon>
        <taxon>Suessiales</taxon>
        <taxon>Suessiaceae</taxon>
        <taxon>Polarella</taxon>
    </lineage>
</organism>
<dbReference type="EMBL" id="CAJNNV010029980">
    <property type="protein sequence ID" value="CAE8630920.1"/>
    <property type="molecule type" value="Genomic_DNA"/>
</dbReference>